<evidence type="ECO:0000313" key="4">
    <source>
        <dbReference type="Proteomes" id="UP000053095"/>
    </source>
</evidence>
<dbReference type="EMBL" id="DF933838">
    <property type="protein sequence ID" value="GAM41810.1"/>
    <property type="molecule type" value="Genomic_DNA"/>
</dbReference>
<feature type="compositionally biased region" description="Low complexity" evidence="1">
    <location>
        <begin position="60"/>
        <end position="69"/>
    </location>
</feature>
<comment type="caution">
    <text evidence="3">The sequence shown here is derived from an EMBL/GenBank/DDBJ whole genome shotgun (WGS) entry which is preliminary data.</text>
</comment>
<accession>A0A6V8HJN7</accession>
<dbReference type="Proteomes" id="UP000053095">
    <property type="component" value="Unassembled WGS sequence"/>
</dbReference>
<keyword evidence="2" id="KW-0812">Transmembrane</keyword>
<organism evidence="3 4">
    <name type="scientific">Talaromyces pinophilus</name>
    <name type="common">Penicillium pinophilum</name>
    <dbReference type="NCBI Taxonomy" id="128442"/>
    <lineage>
        <taxon>Eukaryota</taxon>
        <taxon>Fungi</taxon>
        <taxon>Dikarya</taxon>
        <taxon>Ascomycota</taxon>
        <taxon>Pezizomycotina</taxon>
        <taxon>Eurotiomycetes</taxon>
        <taxon>Eurotiomycetidae</taxon>
        <taxon>Eurotiales</taxon>
        <taxon>Trichocomaceae</taxon>
        <taxon>Talaromyces</taxon>
        <taxon>Talaromyces sect. Talaromyces</taxon>
    </lineage>
</organism>
<keyword evidence="2" id="KW-1133">Transmembrane helix</keyword>
<feature type="compositionally biased region" description="Low complexity" evidence="1">
    <location>
        <begin position="102"/>
        <end position="114"/>
    </location>
</feature>
<feature type="compositionally biased region" description="Basic and acidic residues" evidence="1">
    <location>
        <begin position="70"/>
        <end position="80"/>
    </location>
</feature>
<evidence type="ECO:0000256" key="1">
    <source>
        <dbReference type="SAM" id="MobiDB-lite"/>
    </source>
</evidence>
<protein>
    <submittedName>
        <fullName evidence="3">Uncharacterized protein</fullName>
    </submittedName>
</protein>
<evidence type="ECO:0000256" key="2">
    <source>
        <dbReference type="SAM" id="Phobius"/>
    </source>
</evidence>
<feature type="region of interest" description="Disordered" evidence="1">
    <location>
        <begin position="42"/>
        <end position="119"/>
    </location>
</feature>
<name>A0A6V8HJN7_TALPI</name>
<feature type="transmembrane region" description="Helical" evidence="2">
    <location>
        <begin position="6"/>
        <end position="27"/>
    </location>
</feature>
<dbReference type="AlphaFoldDB" id="A0A6V8HJN7"/>
<sequence length="158" mass="17378">MGLKIDEIIAVIIVCVFYTVLIGRYSIRLYKKWCNRKKKTTDIEAQNGTETTETEESSSLEDPQPSSSELEQKLKSKESPSLEDSQSSSSLGEPRDIEAQNQIAASTTTIQSSSLPAPPIIIERDEANAEIERIIIAVHPEPSSTALVQKPKSCVLTT</sequence>
<gene>
    <name evidence="3" type="ORF">TCE0_042r15222</name>
</gene>
<keyword evidence="4" id="KW-1185">Reference proteome</keyword>
<keyword evidence="2" id="KW-0472">Membrane</keyword>
<evidence type="ECO:0000313" key="3">
    <source>
        <dbReference type="EMBL" id="GAM41810.1"/>
    </source>
</evidence>
<proteinExistence type="predicted"/>
<reference evidence="4" key="1">
    <citation type="journal article" date="2015" name="Genome Announc.">
        <title>Draft genome sequence of Talaromyces cellulolyticus strain Y-94, a source of lignocellulosic biomass-degrading enzymes.</title>
        <authorList>
            <person name="Fujii T."/>
            <person name="Koike H."/>
            <person name="Sawayama S."/>
            <person name="Yano S."/>
            <person name="Inoue H."/>
        </authorList>
    </citation>
    <scope>NUCLEOTIDE SEQUENCE [LARGE SCALE GENOMIC DNA]</scope>
    <source>
        <strain evidence="4">Y-94</strain>
    </source>
</reference>